<dbReference type="InterPro" id="IPR050416">
    <property type="entry name" value="FAD-linked_Oxidoreductase"/>
</dbReference>
<evidence type="ECO:0000256" key="1">
    <source>
        <dbReference type="ARBA" id="ARBA00005466"/>
    </source>
</evidence>
<comment type="similarity">
    <text evidence="1">Belongs to the oxygen-dependent FAD-linked oxidoreductase family.</text>
</comment>
<organism evidence="7 8">
    <name type="scientific">Bionectria ochroleuca</name>
    <name type="common">Gliocladium roseum</name>
    <dbReference type="NCBI Taxonomy" id="29856"/>
    <lineage>
        <taxon>Eukaryota</taxon>
        <taxon>Fungi</taxon>
        <taxon>Dikarya</taxon>
        <taxon>Ascomycota</taxon>
        <taxon>Pezizomycotina</taxon>
        <taxon>Sordariomycetes</taxon>
        <taxon>Hypocreomycetidae</taxon>
        <taxon>Hypocreales</taxon>
        <taxon>Bionectriaceae</taxon>
        <taxon>Clonostachys</taxon>
    </lineage>
</organism>
<dbReference type="InterPro" id="IPR006094">
    <property type="entry name" value="Oxid_FAD_bind_N"/>
</dbReference>
<keyword evidence="4" id="KW-0560">Oxidoreductase</keyword>
<dbReference type="InterPro" id="IPR036318">
    <property type="entry name" value="FAD-bd_PCMH-like_sf"/>
</dbReference>
<gene>
    <name evidence="7" type="ORF">IM811_001895</name>
</gene>
<comment type="caution">
    <text evidence="7">The sequence shown here is derived from an EMBL/GenBank/DDBJ whole genome shotgun (WGS) entry which is preliminary data.</text>
</comment>
<name>A0A8H7NQP6_BIOOC</name>
<reference evidence="7" key="1">
    <citation type="submission" date="2020-10" db="EMBL/GenBank/DDBJ databases">
        <title>High-Quality Genome Resource of Clonostachys rosea strain S41 by Oxford Nanopore Long-Read Sequencing.</title>
        <authorList>
            <person name="Wang H."/>
        </authorList>
    </citation>
    <scope>NUCLEOTIDE SEQUENCE</scope>
    <source>
        <strain evidence="7">S41</strain>
    </source>
</reference>
<feature type="chain" id="PRO_5034898426" description="FAD-binding PCMH-type domain-containing protein" evidence="5">
    <location>
        <begin position="21"/>
        <end position="479"/>
    </location>
</feature>
<dbReference type="InterPro" id="IPR016169">
    <property type="entry name" value="FAD-bd_PCMH_sub2"/>
</dbReference>
<dbReference type="PANTHER" id="PTHR42973">
    <property type="entry name" value="BINDING OXIDOREDUCTASE, PUTATIVE (AFU_ORTHOLOGUE AFUA_1G17690)-RELATED"/>
    <property type="match status" value="1"/>
</dbReference>
<dbReference type="EMBL" id="JADCTT010000001">
    <property type="protein sequence ID" value="KAF9760201.1"/>
    <property type="molecule type" value="Genomic_DNA"/>
</dbReference>
<proteinExistence type="inferred from homology"/>
<keyword evidence="2" id="KW-0285">Flavoprotein</keyword>
<evidence type="ECO:0000256" key="4">
    <source>
        <dbReference type="ARBA" id="ARBA00023002"/>
    </source>
</evidence>
<dbReference type="AlphaFoldDB" id="A0A8H7NQP6"/>
<dbReference type="Pfam" id="PF01565">
    <property type="entry name" value="FAD_binding_4"/>
    <property type="match status" value="1"/>
</dbReference>
<evidence type="ECO:0000256" key="2">
    <source>
        <dbReference type="ARBA" id="ARBA00022630"/>
    </source>
</evidence>
<dbReference type="GO" id="GO:0016491">
    <property type="term" value="F:oxidoreductase activity"/>
    <property type="evidence" value="ECO:0007669"/>
    <property type="project" value="UniProtKB-KW"/>
</dbReference>
<keyword evidence="5" id="KW-0732">Signal</keyword>
<dbReference type="PROSITE" id="PS51387">
    <property type="entry name" value="FAD_PCMH"/>
    <property type="match status" value="1"/>
</dbReference>
<protein>
    <recommendedName>
        <fullName evidence="6">FAD-binding PCMH-type domain-containing protein</fullName>
    </recommendedName>
</protein>
<dbReference type="Proteomes" id="UP000616885">
    <property type="component" value="Unassembled WGS sequence"/>
</dbReference>
<evidence type="ECO:0000313" key="7">
    <source>
        <dbReference type="EMBL" id="KAF9760201.1"/>
    </source>
</evidence>
<dbReference type="SUPFAM" id="SSF56176">
    <property type="entry name" value="FAD-binding/transporter-associated domain-like"/>
    <property type="match status" value="1"/>
</dbReference>
<keyword evidence="3" id="KW-0274">FAD</keyword>
<evidence type="ECO:0000256" key="5">
    <source>
        <dbReference type="SAM" id="SignalP"/>
    </source>
</evidence>
<feature type="signal peptide" evidence="5">
    <location>
        <begin position="1"/>
        <end position="20"/>
    </location>
</feature>
<evidence type="ECO:0000256" key="3">
    <source>
        <dbReference type="ARBA" id="ARBA00022827"/>
    </source>
</evidence>
<dbReference type="PANTHER" id="PTHR42973:SF53">
    <property type="entry name" value="FAD-BINDING PCMH-TYPE DOMAIN-CONTAINING PROTEIN-RELATED"/>
    <property type="match status" value="1"/>
</dbReference>
<evidence type="ECO:0000259" key="6">
    <source>
        <dbReference type="PROSITE" id="PS51387"/>
    </source>
</evidence>
<feature type="domain" description="FAD-binding PCMH-type" evidence="6">
    <location>
        <begin position="62"/>
        <end position="225"/>
    </location>
</feature>
<dbReference type="GO" id="GO:0071949">
    <property type="term" value="F:FAD binding"/>
    <property type="evidence" value="ECO:0007669"/>
    <property type="project" value="InterPro"/>
</dbReference>
<evidence type="ECO:0000313" key="8">
    <source>
        <dbReference type="Proteomes" id="UP000616885"/>
    </source>
</evidence>
<dbReference type="Gene3D" id="3.30.465.10">
    <property type="match status" value="1"/>
</dbReference>
<dbReference type="InterPro" id="IPR016166">
    <property type="entry name" value="FAD-bd_PCMH"/>
</dbReference>
<accession>A0A8H7NQP6</accession>
<sequence length="479" mass="51676">MAMLFNIFTLLSGSVAFAAANQTPIPICCNALESIAELRGKVYLPRSDAYTDRMGTYFSKSAALKPWCMVLPSTAEDVSLIVKALVANDCPFGVRSGGHSSHPLSNSVEKGVTIDFGHMNATAWKPDTDLVSIQPGSRWQDVYDVLTPHGITVAGAVSAPGGGISFFAASHGWACDNIANYEVVLANGSIVYANAQDNPDLWQALKGGSANLGLVTRFDMLPIELVGPSEGTIWGGNLVFGSESGDDLINALVDFSDNVYKDENSSASVSFSYQPKLVGGMVGLVSIENTLALSKPQAFDGFYGIGAALNDTTRVDTMSALSRELSEGQPMGFRNMFITASFKNDPRPMKYALNKVNKLNAELEEITQTLKANFTTVYTVQPVTKSIVEKSIAKGAMLWVERLAMPKAESLVRDVEAYAEELGLGREWKYLNYAHGSQDAIATVGEDALDKLQAASAKYDPNRVFQRLRTSGFKIPQDK</sequence>